<gene>
    <name evidence="1" type="ORF">WJU16_03125</name>
</gene>
<dbReference type="EMBL" id="CP149822">
    <property type="protein sequence ID" value="WZN42028.1"/>
    <property type="molecule type" value="Genomic_DNA"/>
</dbReference>
<dbReference type="Proteomes" id="UP001485459">
    <property type="component" value="Chromosome"/>
</dbReference>
<organism evidence="1 2">
    <name type="scientific">Chitinophaga pollutisoli</name>
    <dbReference type="NCBI Taxonomy" id="3133966"/>
    <lineage>
        <taxon>Bacteria</taxon>
        <taxon>Pseudomonadati</taxon>
        <taxon>Bacteroidota</taxon>
        <taxon>Chitinophagia</taxon>
        <taxon>Chitinophagales</taxon>
        <taxon>Chitinophagaceae</taxon>
        <taxon>Chitinophaga</taxon>
    </lineage>
</organism>
<sequence length="263" mass="30539">MSSYLNPLLRSLSQFDYCSIGALYLLEYQQIQAYVQLMSIDAIKAHFISIDAFSKTIRRSKNFKTWEDLVAHAKLTAKAAGEKYIDSVPDEIYELPVDFALNQCMGIFDTNTKLYDSQTSTLYREKALGQFGSLEEIMHQYLHHVSQNHPRDLNNATAKAVSNLEYMRPRHIMRMLIKINRFLSSRPTKVQHLYKDVMLEGTNNITVEEVPEVYSLGFCNYELHRTIFLFVAPLLNHGWPYAMLCYRLRNEIIKKNPRSLALV</sequence>
<name>A0ABZ2YQI5_9BACT</name>
<protein>
    <submittedName>
        <fullName evidence="1">Uncharacterized protein</fullName>
    </submittedName>
</protein>
<accession>A0ABZ2YQI5</accession>
<reference evidence="2" key="1">
    <citation type="submission" date="2024-03" db="EMBL/GenBank/DDBJ databases">
        <title>Chitinophaga horti sp. nov., isolated from garden soil.</title>
        <authorList>
            <person name="Lee D.S."/>
            <person name="Han D.M."/>
            <person name="Baek J.H."/>
            <person name="Choi D.G."/>
            <person name="Jeon J.H."/>
            <person name="Jeon C.O."/>
        </authorList>
    </citation>
    <scope>NUCLEOTIDE SEQUENCE [LARGE SCALE GENOMIC DNA]</scope>
    <source>
        <strain evidence="2">GPA1</strain>
    </source>
</reference>
<evidence type="ECO:0000313" key="2">
    <source>
        <dbReference type="Proteomes" id="UP001485459"/>
    </source>
</evidence>
<keyword evidence="2" id="KW-1185">Reference proteome</keyword>
<proteinExistence type="predicted"/>
<evidence type="ECO:0000313" key="1">
    <source>
        <dbReference type="EMBL" id="WZN42028.1"/>
    </source>
</evidence>
<dbReference type="RefSeq" id="WP_341836871.1">
    <property type="nucleotide sequence ID" value="NZ_CP149822.1"/>
</dbReference>